<dbReference type="SUPFAM" id="SSF54928">
    <property type="entry name" value="RNA-binding domain, RBD"/>
    <property type="match status" value="1"/>
</dbReference>
<dbReference type="OrthoDB" id="18087at2759"/>
<name>A0A9N9BXH9_9GLOM</name>
<dbReference type="GO" id="GO:0000184">
    <property type="term" value="P:nuclear-transcribed mRNA catabolic process, nonsense-mediated decay"/>
    <property type="evidence" value="ECO:0007669"/>
    <property type="project" value="UniProtKB-KW"/>
</dbReference>
<feature type="compositionally biased region" description="Basic residues" evidence="5">
    <location>
        <begin position="240"/>
        <end position="251"/>
    </location>
</feature>
<dbReference type="PANTHER" id="PTHR13112">
    <property type="entry name" value="UPF3 REGULATOR OF NONSENSE TRANSCRIPTS-LIKE PROTEIN"/>
    <property type="match status" value="1"/>
</dbReference>
<dbReference type="GO" id="GO:0045727">
    <property type="term" value="P:positive regulation of translation"/>
    <property type="evidence" value="ECO:0007669"/>
    <property type="project" value="TreeGrafter"/>
</dbReference>
<feature type="region of interest" description="Disordered" evidence="5">
    <location>
        <begin position="186"/>
        <end position="350"/>
    </location>
</feature>
<feature type="domain" description="UPF3" evidence="6">
    <location>
        <begin position="17"/>
        <end position="187"/>
    </location>
</feature>
<organism evidence="7 8">
    <name type="scientific">Cetraspora pellucida</name>
    <dbReference type="NCBI Taxonomy" id="1433469"/>
    <lineage>
        <taxon>Eukaryota</taxon>
        <taxon>Fungi</taxon>
        <taxon>Fungi incertae sedis</taxon>
        <taxon>Mucoromycota</taxon>
        <taxon>Glomeromycotina</taxon>
        <taxon>Glomeromycetes</taxon>
        <taxon>Diversisporales</taxon>
        <taxon>Gigasporaceae</taxon>
        <taxon>Cetraspora</taxon>
    </lineage>
</organism>
<accession>A0A9N9BXH9</accession>
<evidence type="ECO:0000256" key="2">
    <source>
        <dbReference type="ARBA" id="ARBA00005991"/>
    </source>
</evidence>
<keyword evidence="4" id="KW-0539">Nucleus</keyword>
<dbReference type="CDD" id="cd12455">
    <property type="entry name" value="RRM_like_Smg4_UPF3"/>
    <property type="match status" value="1"/>
</dbReference>
<evidence type="ECO:0000256" key="4">
    <source>
        <dbReference type="ARBA" id="ARBA00023242"/>
    </source>
</evidence>
<feature type="compositionally biased region" description="Basic and acidic residues" evidence="5">
    <location>
        <begin position="252"/>
        <end position="336"/>
    </location>
</feature>
<feature type="compositionally biased region" description="Polar residues" evidence="5">
    <location>
        <begin position="212"/>
        <end position="224"/>
    </location>
</feature>
<dbReference type="InterPro" id="IPR035979">
    <property type="entry name" value="RBD_domain_sf"/>
</dbReference>
<evidence type="ECO:0000256" key="3">
    <source>
        <dbReference type="ARBA" id="ARBA00023161"/>
    </source>
</evidence>
<gene>
    <name evidence="7" type="ORF">CPELLU_LOCUS6070</name>
</gene>
<dbReference type="GO" id="GO:0003729">
    <property type="term" value="F:mRNA binding"/>
    <property type="evidence" value="ECO:0007669"/>
    <property type="project" value="TreeGrafter"/>
</dbReference>
<feature type="region of interest" description="Disordered" evidence="5">
    <location>
        <begin position="395"/>
        <end position="451"/>
    </location>
</feature>
<dbReference type="GO" id="GO:0005737">
    <property type="term" value="C:cytoplasm"/>
    <property type="evidence" value="ECO:0007669"/>
    <property type="project" value="TreeGrafter"/>
</dbReference>
<dbReference type="PANTHER" id="PTHR13112:SF0">
    <property type="entry name" value="FI21285P1"/>
    <property type="match status" value="1"/>
</dbReference>
<reference evidence="7" key="1">
    <citation type="submission" date="2021-06" db="EMBL/GenBank/DDBJ databases">
        <authorList>
            <person name="Kallberg Y."/>
            <person name="Tangrot J."/>
            <person name="Rosling A."/>
        </authorList>
    </citation>
    <scope>NUCLEOTIDE SEQUENCE</scope>
    <source>
        <strain evidence="7">FL966</strain>
    </source>
</reference>
<keyword evidence="8" id="KW-1185">Reference proteome</keyword>
<dbReference type="GO" id="GO:0005730">
    <property type="term" value="C:nucleolus"/>
    <property type="evidence" value="ECO:0007669"/>
    <property type="project" value="TreeGrafter"/>
</dbReference>
<evidence type="ECO:0000313" key="7">
    <source>
        <dbReference type="EMBL" id="CAG8580586.1"/>
    </source>
</evidence>
<protein>
    <submittedName>
        <fullName evidence="7">6596_t:CDS:1</fullName>
    </submittedName>
</protein>
<dbReference type="Proteomes" id="UP000789759">
    <property type="component" value="Unassembled WGS sequence"/>
</dbReference>
<dbReference type="EMBL" id="CAJVQA010003675">
    <property type="protein sequence ID" value="CAG8580586.1"/>
    <property type="molecule type" value="Genomic_DNA"/>
</dbReference>
<evidence type="ECO:0000256" key="1">
    <source>
        <dbReference type="ARBA" id="ARBA00004123"/>
    </source>
</evidence>
<dbReference type="Gene3D" id="3.30.70.330">
    <property type="match status" value="1"/>
</dbReference>
<dbReference type="Pfam" id="PF03467">
    <property type="entry name" value="Smg4_UPF3"/>
    <property type="match status" value="1"/>
</dbReference>
<proteinExistence type="inferred from homology"/>
<dbReference type="InterPro" id="IPR039722">
    <property type="entry name" value="Upf3"/>
</dbReference>
<dbReference type="InterPro" id="IPR005120">
    <property type="entry name" value="UPF3_dom"/>
</dbReference>
<feature type="compositionally biased region" description="Basic and acidic residues" evidence="5">
    <location>
        <begin position="423"/>
        <end position="439"/>
    </location>
</feature>
<feature type="non-terminal residue" evidence="7">
    <location>
        <position position="451"/>
    </location>
</feature>
<evidence type="ECO:0000259" key="6">
    <source>
        <dbReference type="Pfam" id="PF03467"/>
    </source>
</evidence>
<dbReference type="InterPro" id="IPR012677">
    <property type="entry name" value="Nucleotide-bd_a/b_plait_sf"/>
</dbReference>
<feature type="compositionally biased region" description="Low complexity" evidence="5">
    <location>
        <begin position="408"/>
        <end position="422"/>
    </location>
</feature>
<evidence type="ECO:0000313" key="8">
    <source>
        <dbReference type="Proteomes" id="UP000789759"/>
    </source>
</evidence>
<sequence>PKKSKAKRSGRSKNATKTKIVVRRLPPLLPENLFLESVKQWANEETIDWYRFHQGRISKSKNKENIFSRAYFHFKNVEQVLEFHRGNENKAVVEFAVYQKLPKEHKKSDPRQGTIQNDPDYLAFLESLKADENRQATLKEPGSGLEGGATQLERLEARLTGAIATAASNTIEKPKSTPLLDHLRAQKSGAKSKSPPPKQSQVTVLSPPGSPAKSSKTKQMQQIRGIQMSEVTFPPGPGKPTRKERERKKREKEKERREKDRKEKDNDKSKEIKDEIIKDVEKEKELGAINDKDQERPNDKSKERNKEKESHREKDREKMRERRKERERQKLKEKQKVQAGTAKSETPVVTILTKPQVKEDIKSDAKDKEIKKSTPIKITIQQRQKDQIRQIIKESVKEPVVESPNEISSTTTPATSNTSITSETKEHPFNRRRERDRSRKVGYGMGRVGRA</sequence>
<comment type="subcellular location">
    <subcellularLocation>
        <location evidence="1">Nucleus</location>
    </subcellularLocation>
</comment>
<comment type="similarity">
    <text evidence="2">Belongs to the RENT3 family.</text>
</comment>
<dbReference type="AlphaFoldDB" id="A0A9N9BXH9"/>
<evidence type="ECO:0000256" key="5">
    <source>
        <dbReference type="SAM" id="MobiDB-lite"/>
    </source>
</evidence>
<comment type="caution">
    <text evidence="7">The sequence shown here is derived from an EMBL/GenBank/DDBJ whole genome shotgun (WGS) entry which is preliminary data.</text>
</comment>
<keyword evidence="3" id="KW-0866">Nonsense-mediated mRNA decay</keyword>